<dbReference type="HAMAP" id="MF_01609">
    <property type="entry name" value="Glu_cys_ligase_2"/>
    <property type="match status" value="1"/>
</dbReference>
<evidence type="ECO:0000256" key="3">
    <source>
        <dbReference type="ARBA" id="ARBA00022840"/>
    </source>
</evidence>
<dbReference type="NCBIfam" id="NF010039">
    <property type="entry name" value="PRK13515.1"/>
    <property type="match status" value="1"/>
</dbReference>
<keyword evidence="1 4" id="KW-0436">Ligase</keyword>
<evidence type="ECO:0000256" key="4">
    <source>
        <dbReference type="HAMAP-Rule" id="MF_01609"/>
    </source>
</evidence>
<name>A0ABM7LI62_9PSED</name>
<keyword evidence="2 4" id="KW-0547">Nucleotide-binding</keyword>
<organism evidence="5 6">
    <name type="scientific">Pseudomonas solani</name>
    <dbReference type="NCBI Taxonomy" id="2731552"/>
    <lineage>
        <taxon>Bacteria</taxon>
        <taxon>Pseudomonadati</taxon>
        <taxon>Pseudomonadota</taxon>
        <taxon>Gammaproteobacteria</taxon>
        <taxon>Pseudomonadales</taxon>
        <taxon>Pseudomonadaceae</taxon>
        <taxon>Pseudomonas</taxon>
    </lineage>
</organism>
<evidence type="ECO:0000256" key="2">
    <source>
        <dbReference type="ARBA" id="ARBA00022741"/>
    </source>
</evidence>
<dbReference type="InterPro" id="IPR006336">
    <property type="entry name" value="GCS2"/>
</dbReference>
<dbReference type="RefSeq" id="WP_265168938.1">
    <property type="nucleotide sequence ID" value="NZ_AP023081.1"/>
</dbReference>
<dbReference type="InterPro" id="IPR050141">
    <property type="entry name" value="GCL_type2/YbdK_subfam"/>
</dbReference>
<dbReference type="NCBIfam" id="TIGR02050">
    <property type="entry name" value="gshA_cyan_rel"/>
    <property type="match status" value="1"/>
</dbReference>
<dbReference type="PANTHER" id="PTHR36510:SF1">
    <property type="entry name" value="GLUTAMATE--CYSTEINE LIGASE 2-RELATED"/>
    <property type="match status" value="1"/>
</dbReference>
<accession>A0ABM7LI62</accession>
<evidence type="ECO:0000313" key="5">
    <source>
        <dbReference type="EMBL" id="BCD89280.1"/>
    </source>
</evidence>
<proteinExistence type="inferred from homology"/>
<sequence>MATDSPGGFGIEEEYFITDLATRGLARRSVQRYVDACRQALGERLATEMFTTQIEIATPVLYRLDDARDCVAGVRATLDTLGRPHGLGILAVGTHPLGGWRQQRSSAPARYQQLFDDHQLVARRSVLSGLHVHVGIAEGLDRIRVMNRVTPWLPLLLVLSASSPFWEGRPSGLLSYRQAACGEWPRMGIPDHFTDEAAYDDYRRLLLGSGLIRTEADVWWALRPSARFPTLELRIADACPRLDDVLCIAGLFRAMVAVASQGDEPHWVSDPLTRLITRENHWQAMRHGRHGRFVDPHTRVVTGFGDWLESVLGPVGEQARAVGDEAALSRARWLAEAGSAAEFQLGFYQRRRGEGRSGRQALVDLVDALRRQMGLEGGEAV</sequence>
<evidence type="ECO:0000256" key="1">
    <source>
        <dbReference type="ARBA" id="ARBA00022598"/>
    </source>
</evidence>
<comment type="catalytic activity">
    <reaction evidence="4">
        <text>L-cysteine + L-glutamate + ATP = gamma-L-glutamyl-L-cysteine + ADP + phosphate + H(+)</text>
        <dbReference type="Rhea" id="RHEA:13285"/>
        <dbReference type="ChEBI" id="CHEBI:15378"/>
        <dbReference type="ChEBI" id="CHEBI:29985"/>
        <dbReference type="ChEBI" id="CHEBI:30616"/>
        <dbReference type="ChEBI" id="CHEBI:35235"/>
        <dbReference type="ChEBI" id="CHEBI:43474"/>
        <dbReference type="ChEBI" id="CHEBI:58173"/>
        <dbReference type="ChEBI" id="CHEBI:456216"/>
        <dbReference type="EC" id="6.3.2.2"/>
    </reaction>
</comment>
<dbReference type="SUPFAM" id="SSF55931">
    <property type="entry name" value="Glutamine synthetase/guanido kinase"/>
    <property type="match status" value="1"/>
</dbReference>
<dbReference type="EMBL" id="AP023081">
    <property type="protein sequence ID" value="BCD89280.1"/>
    <property type="molecule type" value="Genomic_DNA"/>
</dbReference>
<keyword evidence="6" id="KW-1185">Reference proteome</keyword>
<protein>
    <recommendedName>
        <fullName evidence="4">Putative glutamate--cysteine ligase 2</fullName>
        <ecNumber evidence="4">6.3.2.2</ecNumber>
    </recommendedName>
    <alternativeName>
        <fullName evidence="4">Gamma-glutamylcysteine synthetase 2</fullName>
        <shortName evidence="4">GCS 2</shortName>
        <shortName evidence="4">Gamma-GCS 2</shortName>
    </alternativeName>
</protein>
<comment type="similarity">
    <text evidence="4">Belongs to the glutamate--cysteine ligase type 2 family. YbdK subfamily.</text>
</comment>
<comment type="function">
    <text evidence="4">ATP-dependent carboxylate-amine ligase which exhibits weak glutamate--cysteine ligase activity.</text>
</comment>
<dbReference type="Gene3D" id="3.30.590.20">
    <property type="match status" value="1"/>
</dbReference>
<evidence type="ECO:0000313" key="6">
    <source>
        <dbReference type="Proteomes" id="UP001064896"/>
    </source>
</evidence>
<dbReference type="InterPro" id="IPR014746">
    <property type="entry name" value="Gln_synth/guanido_kin_cat_dom"/>
</dbReference>
<dbReference type="Pfam" id="PF04107">
    <property type="entry name" value="GCS2"/>
    <property type="match status" value="1"/>
</dbReference>
<dbReference type="InterPro" id="IPR011793">
    <property type="entry name" value="YbdK"/>
</dbReference>
<dbReference type="EC" id="6.3.2.2" evidence="4"/>
<dbReference type="Proteomes" id="UP001064896">
    <property type="component" value="Chromosome"/>
</dbReference>
<dbReference type="PANTHER" id="PTHR36510">
    <property type="entry name" value="GLUTAMATE--CYSTEINE LIGASE 2-RELATED"/>
    <property type="match status" value="1"/>
</dbReference>
<reference evidence="5" key="1">
    <citation type="submission" date="2020-05" db="EMBL/GenBank/DDBJ databases">
        <title>Complete genome sequence of Pseudomonas sp. Sm006.</title>
        <authorList>
            <person name="Takeuchi K."/>
            <person name="Someya N."/>
        </authorList>
    </citation>
    <scope>NUCLEOTIDE SEQUENCE</scope>
    <source>
        <strain evidence="5">Sm006</strain>
    </source>
</reference>
<keyword evidence="3 4" id="KW-0067">ATP-binding</keyword>
<dbReference type="GO" id="GO:0016874">
    <property type="term" value="F:ligase activity"/>
    <property type="evidence" value="ECO:0007669"/>
    <property type="project" value="UniProtKB-KW"/>
</dbReference>
<gene>
    <name evidence="5" type="ORF">PSm6_56870</name>
</gene>